<evidence type="ECO:0000313" key="2">
    <source>
        <dbReference type="Proteomes" id="UP000824219"/>
    </source>
</evidence>
<proteinExistence type="predicted"/>
<sequence>MAICQAQMSYPRNSCIGSGQREIAFLIQRTCQRPPCHTRNTAESANFFLKVNNLIGGVRGEEARRRLAGGEAPSRFALAESLLKSGKV</sequence>
<comment type="caution">
    <text evidence="1">The sequence shown here is derived from an EMBL/GenBank/DDBJ whole genome shotgun (WGS) entry which is preliminary data.</text>
</comment>
<protein>
    <submittedName>
        <fullName evidence="1">Uncharacterized protein</fullName>
    </submittedName>
</protein>
<gene>
    <name evidence="1" type="ORF">KOW79_002638</name>
</gene>
<reference evidence="1 2" key="1">
    <citation type="submission" date="2021-06" db="EMBL/GenBank/DDBJ databases">
        <title>Chromosome-level genome assembly of the red-tail catfish (Hemibagrus wyckioides).</title>
        <authorList>
            <person name="Shao F."/>
        </authorList>
    </citation>
    <scope>NUCLEOTIDE SEQUENCE [LARGE SCALE GENOMIC DNA]</scope>
    <source>
        <strain evidence="1">EC202008001</strain>
        <tissue evidence="1">Blood</tissue>
    </source>
</reference>
<name>A0A9D3P523_9TELE</name>
<organism evidence="1 2">
    <name type="scientific">Hemibagrus wyckioides</name>
    <dbReference type="NCBI Taxonomy" id="337641"/>
    <lineage>
        <taxon>Eukaryota</taxon>
        <taxon>Metazoa</taxon>
        <taxon>Chordata</taxon>
        <taxon>Craniata</taxon>
        <taxon>Vertebrata</taxon>
        <taxon>Euteleostomi</taxon>
        <taxon>Actinopterygii</taxon>
        <taxon>Neopterygii</taxon>
        <taxon>Teleostei</taxon>
        <taxon>Ostariophysi</taxon>
        <taxon>Siluriformes</taxon>
        <taxon>Bagridae</taxon>
        <taxon>Hemibagrus</taxon>
    </lineage>
</organism>
<evidence type="ECO:0000313" key="1">
    <source>
        <dbReference type="EMBL" id="KAG7334231.1"/>
    </source>
</evidence>
<dbReference type="EMBL" id="JAHKSW010000003">
    <property type="protein sequence ID" value="KAG7334231.1"/>
    <property type="molecule type" value="Genomic_DNA"/>
</dbReference>
<keyword evidence="2" id="KW-1185">Reference proteome</keyword>
<dbReference type="Proteomes" id="UP000824219">
    <property type="component" value="Linkage Group LG03"/>
</dbReference>
<dbReference type="AlphaFoldDB" id="A0A9D3P523"/>
<accession>A0A9D3P523</accession>